<evidence type="ECO:0000256" key="1">
    <source>
        <dbReference type="SAM" id="MobiDB-lite"/>
    </source>
</evidence>
<dbReference type="InterPro" id="IPR002921">
    <property type="entry name" value="Fungal_lipase-type"/>
</dbReference>
<evidence type="ECO:0000313" key="3">
    <source>
        <dbReference type="EMBL" id="KAK9904859.1"/>
    </source>
</evidence>
<accession>A0ABR2YGB9</accession>
<dbReference type="SUPFAM" id="SSF53474">
    <property type="entry name" value="alpha/beta-Hydrolases"/>
    <property type="match status" value="1"/>
</dbReference>
<gene>
    <name evidence="3" type="ORF">WJX75_003984</name>
</gene>
<proteinExistence type="predicted"/>
<dbReference type="EMBL" id="JALJOT010000012">
    <property type="protein sequence ID" value="KAK9904859.1"/>
    <property type="molecule type" value="Genomic_DNA"/>
</dbReference>
<comment type="caution">
    <text evidence="3">The sequence shown here is derived from an EMBL/GenBank/DDBJ whole genome shotgun (WGS) entry which is preliminary data.</text>
</comment>
<feature type="region of interest" description="Disordered" evidence="1">
    <location>
        <begin position="361"/>
        <end position="398"/>
    </location>
</feature>
<dbReference type="Gene3D" id="3.40.50.1820">
    <property type="entry name" value="alpha/beta hydrolase"/>
    <property type="match status" value="1"/>
</dbReference>
<feature type="domain" description="Fungal lipase-type" evidence="2">
    <location>
        <begin position="165"/>
        <end position="298"/>
    </location>
</feature>
<reference evidence="3 4" key="1">
    <citation type="journal article" date="2024" name="Nat. Commun.">
        <title>Phylogenomics reveals the evolutionary origins of lichenization in chlorophyte algae.</title>
        <authorList>
            <person name="Puginier C."/>
            <person name="Libourel C."/>
            <person name="Otte J."/>
            <person name="Skaloud P."/>
            <person name="Haon M."/>
            <person name="Grisel S."/>
            <person name="Petersen M."/>
            <person name="Berrin J.G."/>
            <person name="Delaux P.M."/>
            <person name="Dal Grande F."/>
            <person name="Keller J."/>
        </authorList>
    </citation>
    <scope>NUCLEOTIDE SEQUENCE [LARGE SCALE GENOMIC DNA]</scope>
    <source>
        <strain evidence="3 4">SAG 216-7</strain>
    </source>
</reference>
<dbReference type="PANTHER" id="PTHR46023">
    <property type="entry name" value="LIPASE CLASS 3 PROTEIN-LIKE"/>
    <property type="match status" value="1"/>
</dbReference>
<evidence type="ECO:0000259" key="2">
    <source>
        <dbReference type="Pfam" id="PF01764"/>
    </source>
</evidence>
<name>A0ABR2YGB9_9CHLO</name>
<organism evidence="3 4">
    <name type="scientific">Coccomyxa subellipsoidea</name>
    <dbReference type="NCBI Taxonomy" id="248742"/>
    <lineage>
        <taxon>Eukaryota</taxon>
        <taxon>Viridiplantae</taxon>
        <taxon>Chlorophyta</taxon>
        <taxon>core chlorophytes</taxon>
        <taxon>Trebouxiophyceae</taxon>
        <taxon>Trebouxiophyceae incertae sedis</taxon>
        <taxon>Coccomyxaceae</taxon>
        <taxon>Coccomyxa</taxon>
    </lineage>
</organism>
<sequence length="770" mass="83611">MARAKKVNLGNGRPIPGVKASGAFQNAHKAPNNWLEALFFFAEALRFMYGETLGKWRTADLLIGLAYLAQRGTEEHPASDIAEHGDILGLGLPQDARSSLVAELRSVQRYMRYCRALRERQATAQAAVLRGMGIEAEDILVQVPMARMLKPSYAIVCDRQLKTVVLAIRGTHSLKDMFTSLTGASKPHHIVDGAGVVLGYAHFGMLAGARWLLHETLQPLRSALADNPGYRCKIVGHSLGGGTAAMLTMMLRDSAQEFADATCLAIACPACMTVELARSCSGYVTTVINSTDIVPTISRGAADALREDVVRSAWYEAFRADMRSSLIVRAVENSISGVGSATVWTTSRLASASQRFMSCYQRRSPAKRRSSEAAESTGLDTERTGSSTLSGAPARNDTTEVEFARNWIPQDAQAADDGWAQAQSSVQHITGTPVPGSNEGNLTWAQRFSAGVRASSRSLYRRAGDAFARTWAGTSVSHSSETEVQQASESPSPMEYAADYAATMVEPPTQELNMGGSSGSFSEEDGLRRSQLPSEQELLEGMQAVQAAVEAAEQEDGILGSLRPVLRRPDWPTNSGVFTGVAGQDTAFGMEAPDWDSAQAAHSEEQWKRMTYPAGRILHLVPARLVRDRLPDDAFREPVPTEGARIPEVPDKILPSTEAVNDEKFSVRQRTGFQHEGNTWQPQYAAFEQQTLHTSMAGVDGSLVMVGEAVTSEAEELDMPQEKEMFVLLDNVPQEAYSRVKLCNSMVADHFIPAYLASMDAVIEGLQGKD</sequence>
<dbReference type="InterPro" id="IPR029058">
    <property type="entry name" value="AB_hydrolase_fold"/>
</dbReference>
<dbReference type="PANTHER" id="PTHR46023:SF6">
    <property type="entry name" value="LIPASE CLASS 3 FAMILY PROTEIN"/>
    <property type="match status" value="1"/>
</dbReference>
<keyword evidence="4" id="KW-1185">Reference proteome</keyword>
<protein>
    <recommendedName>
        <fullName evidence="2">Fungal lipase-type domain-containing protein</fullName>
    </recommendedName>
</protein>
<dbReference type="CDD" id="cd00519">
    <property type="entry name" value="Lipase_3"/>
    <property type="match status" value="1"/>
</dbReference>
<dbReference type="Pfam" id="PF01764">
    <property type="entry name" value="Lipase_3"/>
    <property type="match status" value="1"/>
</dbReference>
<evidence type="ECO:0000313" key="4">
    <source>
        <dbReference type="Proteomes" id="UP001491310"/>
    </source>
</evidence>
<dbReference type="Proteomes" id="UP001491310">
    <property type="component" value="Unassembled WGS sequence"/>
</dbReference>